<dbReference type="InterPro" id="IPR006041">
    <property type="entry name" value="Pollen_Ole_e1_allergen"/>
</dbReference>
<evidence type="ECO:0000313" key="4">
    <source>
        <dbReference type="EnsemblPlants" id="AUR62003769-RA:cds"/>
    </source>
</evidence>
<proteinExistence type="inferred from homology"/>
<comment type="similarity">
    <text evidence="1">Belongs to the Ole e I family.</text>
</comment>
<evidence type="ECO:0000256" key="3">
    <source>
        <dbReference type="SAM" id="SignalP"/>
    </source>
</evidence>
<dbReference type="PANTHER" id="PTHR31614">
    <property type="entry name" value="PROTEIN DOWNSTREAM OF FLC-RELATED"/>
    <property type="match status" value="1"/>
</dbReference>
<reference evidence="4" key="2">
    <citation type="submission" date="2021-03" db="UniProtKB">
        <authorList>
            <consortium name="EnsemblPlants"/>
        </authorList>
    </citation>
    <scope>IDENTIFICATION</scope>
</reference>
<dbReference type="Pfam" id="PF01190">
    <property type="entry name" value="Pollen_Ole_e_1"/>
    <property type="match status" value="1"/>
</dbReference>
<accession>A0A803KXL0</accession>
<dbReference type="KEGG" id="cqi:110681701"/>
<dbReference type="Proteomes" id="UP000596660">
    <property type="component" value="Unplaced"/>
</dbReference>
<evidence type="ECO:0000256" key="1">
    <source>
        <dbReference type="ARBA" id="ARBA00010049"/>
    </source>
</evidence>
<dbReference type="GeneID" id="110681701"/>
<sequence length="160" mass="18306">MSKLGLLLLVALATLAATTVALDTPYQLSGRVYCDTCHFGFETNVTRYIPGAEVHLECKDEKSDTKLVFRDATKTNERGRFTFHVGEDHGDQYCDVVLVKSPWPHCKNIDPVRGRSRVIITDLNGIRSFRRHANNMGFFQDYVFPVCSDLYKFYFHSDDM</sequence>
<dbReference type="EnsemblPlants" id="AUR62003769-RA">
    <property type="protein sequence ID" value="AUR62003769-RA:cds"/>
    <property type="gene ID" value="AUR62003769"/>
</dbReference>
<keyword evidence="3" id="KW-0732">Signal</keyword>
<dbReference type="RefSeq" id="XP_021713528.1">
    <property type="nucleotide sequence ID" value="XM_021857836.1"/>
</dbReference>
<name>A0A803KXL0_CHEQI</name>
<organism evidence="4 5">
    <name type="scientific">Chenopodium quinoa</name>
    <name type="common">Quinoa</name>
    <dbReference type="NCBI Taxonomy" id="63459"/>
    <lineage>
        <taxon>Eukaryota</taxon>
        <taxon>Viridiplantae</taxon>
        <taxon>Streptophyta</taxon>
        <taxon>Embryophyta</taxon>
        <taxon>Tracheophyta</taxon>
        <taxon>Spermatophyta</taxon>
        <taxon>Magnoliopsida</taxon>
        <taxon>eudicotyledons</taxon>
        <taxon>Gunneridae</taxon>
        <taxon>Pentapetalae</taxon>
        <taxon>Caryophyllales</taxon>
        <taxon>Chenopodiaceae</taxon>
        <taxon>Chenopodioideae</taxon>
        <taxon>Atripliceae</taxon>
        <taxon>Chenopodium</taxon>
    </lineage>
</organism>
<evidence type="ECO:0000313" key="5">
    <source>
        <dbReference type="Proteomes" id="UP000596660"/>
    </source>
</evidence>
<keyword evidence="2" id="KW-1015">Disulfide bond</keyword>
<dbReference type="PANTHER" id="PTHR31614:SF5">
    <property type="entry name" value="ALLERGEN-LIKE PROTEIN BRSN20"/>
    <property type="match status" value="1"/>
</dbReference>
<dbReference type="SMR" id="A0A803KXL0"/>
<dbReference type="OrthoDB" id="1896520at2759"/>
<dbReference type="Gramene" id="AUR62003769-RA">
    <property type="protein sequence ID" value="AUR62003769-RA:cds"/>
    <property type="gene ID" value="AUR62003769"/>
</dbReference>
<evidence type="ECO:0000256" key="2">
    <source>
        <dbReference type="ARBA" id="ARBA00023157"/>
    </source>
</evidence>
<dbReference type="OMA" id="MANCRVA"/>
<feature type="signal peptide" evidence="3">
    <location>
        <begin position="1"/>
        <end position="21"/>
    </location>
</feature>
<feature type="chain" id="PRO_5031559827" evidence="3">
    <location>
        <begin position="22"/>
        <end position="160"/>
    </location>
</feature>
<gene>
    <name evidence="4" type="primary">LOC110681701</name>
</gene>
<keyword evidence="5" id="KW-1185">Reference proteome</keyword>
<dbReference type="AlphaFoldDB" id="A0A803KXL0"/>
<reference evidence="4" key="1">
    <citation type="journal article" date="2017" name="Nature">
        <title>The genome of Chenopodium quinoa.</title>
        <authorList>
            <person name="Jarvis D.E."/>
            <person name="Ho Y.S."/>
            <person name="Lightfoot D.J."/>
            <person name="Schmoeckel S.M."/>
            <person name="Li B."/>
            <person name="Borm T.J.A."/>
            <person name="Ohyanagi H."/>
            <person name="Mineta K."/>
            <person name="Michell C.T."/>
            <person name="Saber N."/>
            <person name="Kharbatia N.M."/>
            <person name="Rupper R.R."/>
            <person name="Sharp A.R."/>
            <person name="Dally N."/>
            <person name="Boughton B.A."/>
            <person name="Woo Y.H."/>
            <person name="Gao G."/>
            <person name="Schijlen E.G.W.M."/>
            <person name="Guo X."/>
            <person name="Momin A.A."/>
            <person name="Negrao S."/>
            <person name="Al-Babili S."/>
            <person name="Gehring C."/>
            <person name="Roessner U."/>
            <person name="Jung C."/>
            <person name="Murphy K."/>
            <person name="Arold S.T."/>
            <person name="Gojobori T."/>
            <person name="van der Linden C.G."/>
            <person name="van Loo E.N."/>
            <person name="Jellen E.N."/>
            <person name="Maughan P.J."/>
            <person name="Tester M."/>
        </authorList>
    </citation>
    <scope>NUCLEOTIDE SEQUENCE [LARGE SCALE GENOMIC DNA]</scope>
    <source>
        <strain evidence="4">cv. PI 614886</strain>
    </source>
</reference>
<protein>
    <submittedName>
        <fullName evidence="4">Uncharacterized protein</fullName>
    </submittedName>
</protein>